<dbReference type="EMBL" id="JACHWJ010000004">
    <property type="protein sequence ID" value="MBB2958621.1"/>
    <property type="molecule type" value="Genomic_DNA"/>
</dbReference>
<proteinExistence type="predicted"/>
<organism evidence="2 3">
    <name type="scientific">Pseudoclavibacter helvolus</name>
    <dbReference type="NCBI Taxonomy" id="255205"/>
    <lineage>
        <taxon>Bacteria</taxon>
        <taxon>Bacillati</taxon>
        <taxon>Actinomycetota</taxon>
        <taxon>Actinomycetes</taxon>
        <taxon>Micrococcales</taxon>
        <taxon>Microbacteriaceae</taxon>
        <taxon>Pseudoclavibacter</taxon>
    </lineage>
</organism>
<dbReference type="AlphaFoldDB" id="A0A7W4YGY9"/>
<dbReference type="Proteomes" id="UP000545286">
    <property type="component" value="Unassembled WGS sequence"/>
</dbReference>
<feature type="region of interest" description="Disordered" evidence="1">
    <location>
        <begin position="42"/>
        <end position="93"/>
    </location>
</feature>
<evidence type="ECO:0000256" key="1">
    <source>
        <dbReference type="SAM" id="MobiDB-lite"/>
    </source>
</evidence>
<gene>
    <name evidence="2" type="ORF">FHX72_002767</name>
</gene>
<sequence length="113" mass="12769">MHVVEVQVASEAHLAERRHVLVKLIEFVVLLEERFDAGPARLQGAGRAEQTDGARQHPHAGDAECREGDQGRAAPAGRREQHYRRSGKDKHEDDLEHVLRKFAEEAELALRIH</sequence>
<comment type="caution">
    <text evidence="2">The sequence shown here is derived from an EMBL/GenBank/DDBJ whole genome shotgun (WGS) entry which is preliminary data.</text>
</comment>
<keyword evidence="3" id="KW-1185">Reference proteome</keyword>
<evidence type="ECO:0000313" key="2">
    <source>
        <dbReference type="EMBL" id="MBB2958621.1"/>
    </source>
</evidence>
<feature type="compositionally biased region" description="Basic and acidic residues" evidence="1">
    <location>
        <begin position="49"/>
        <end position="70"/>
    </location>
</feature>
<protein>
    <submittedName>
        <fullName evidence="2">Uncharacterized protein</fullName>
    </submittedName>
</protein>
<reference evidence="2 3" key="1">
    <citation type="submission" date="2020-08" db="EMBL/GenBank/DDBJ databases">
        <title>Sequencing the genomes of 1000 actinobacteria strains.</title>
        <authorList>
            <person name="Klenk H.-P."/>
        </authorList>
    </citation>
    <scope>NUCLEOTIDE SEQUENCE [LARGE SCALE GENOMIC DNA]</scope>
    <source>
        <strain evidence="2 3">DSM 20419</strain>
    </source>
</reference>
<accession>A0A7W4YGY9</accession>
<name>A0A7W4YGY9_9MICO</name>
<dbReference type="RefSeq" id="WP_183625793.1">
    <property type="nucleotide sequence ID" value="NZ_JACHWJ010000004.1"/>
</dbReference>
<evidence type="ECO:0000313" key="3">
    <source>
        <dbReference type="Proteomes" id="UP000545286"/>
    </source>
</evidence>